<dbReference type="GO" id="GO:0008270">
    <property type="term" value="F:zinc ion binding"/>
    <property type="evidence" value="ECO:0007669"/>
    <property type="project" value="UniProtKB-KW"/>
</dbReference>
<protein>
    <submittedName>
        <fullName evidence="9 10">Uncharacterized protein LOC106162213 isoform X1</fullName>
    </submittedName>
</protein>
<feature type="compositionally biased region" description="Low complexity" evidence="6">
    <location>
        <begin position="216"/>
        <end position="225"/>
    </location>
</feature>
<accession>A0A1S3IBQ7</accession>
<dbReference type="InterPro" id="IPR001841">
    <property type="entry name" value="Znf_RING"/>
</dbReference>
<dbReference type="GO" id="GO:0007131">
    <property type="term" value="P:reciprocal meiotic recombination"/>
    <property type="evidence" value="ECO:0007669"/>
    <property type="project" value="InterPro"/>
</dbReference>
<evidence type="ECO:0000256" key="1">
    <source>
        <dbReference type="ARBA" id="ARBA00022771"/>
    </source>
</evidence>
<dbReference type="GO" id="GO:0016925">
    <property type="term" value="P:protein sumoylation"/>
    <property type="evidence" value="ECO:0007669"/>
    <property type="project" value="TreeGrafter"/>
</dbReference>
<evidence type="ECO:0000256" key="5">
    <source>
        <dbReference type="SAM" id="Coils"/>
    </source>
</evidence>
<gene>
    <name evidence="9 10" type="primary">LOC106162213</name>
</gene>
<dbReference type="KEGG" id="lak:106162213"/>
<evidence type="ECO:0000313" key="8">
    <source>
        <dbReference type="Proteomes" id="UP000085678"/>
    </source>
</evidence>
<dbReference type="GO" id="GO:0000795">
    <property type="term" value="C:synaptonemal complex"/>
    <property type="evidence" value="ECO:0007669"/>
    <property type="project" value="InterPro"/>
</dbReference>
<feature type="compositionally biased region" description="Polar residues" evidence="6">
    <location>
        <begin position="251"/>
        <end position="262"/>
    </location>
</feature>
<dbReference type="Proteomes" id="UP000085678">
    <property type="component" value="Unplaced"/>
</dbReference>
<dbReference type="PANTHER" id="PTHR22663">
    <property type="entry name" value="RING FINGER PROTEIN NARYA-RELATED"/>
    <property type="match status" value="1"/>
</dbReference>
<keyword evidence="5" id="KW-0175">Coiled coil</keyword>
<feature type="region of interest" description="Disordered" evidence="6">
    <location>
        <begin position="206"/>
        <end position="262"/>
    </location>
</feature>
<dbReference type="GO" id="GO:0019789">
    <property type="term" value="F:SUMO transferase activity"/>
    <property type="evidence" value="ECO:0007669"/>
    <property type="project" value="InterPro"/>
</dbReference>
<dbReference type="RefSeq" id="XP_013394848.1">
    <property type="nucleotide sequence ID" value="XM_013539394.1"/>
</dbReference>
<dbReference type="PANTHER" id="PTHR22663:SF17">
    <property type="entry name" value="RING FINGER PROTEIN NARYA-RELATED"/>
    <property type="match status" value="1"/>
</dbReference>
<evidence type="ECO:0000256" key="3">
    <source>
        <dbReference type="ARBA" id="ARBA00023254"/>
    </source>
</evidence>
<feature type="region of interest" description="Disordered" evidence="6">
    <location>
        <begin position="179"/>
        <end position="198"/>
    </location>
</feature>
<sequence>MSDWIHCLICQRAPNNSSSSFLLMHPCMHIVCENCKETSENCKKCGNKCMSVPLTKQTFVSRPEVGKFFKDPTKDISRCLKEFNRELTHLFQFYLYFKVLNFQDYHRKEKLSKLMAILMEKDKENKLLREEVALLRKQGGGSSARSTPHAVLMNSVGQQSQSPIGNSTLYGQAMRTQVKTPTNGNSRAHSHPCTPMASRLSVRTPPVHGRLGPIAGTPSPSTSPGYPLRLASTPSGLSADTPKRSAGGTASPMNISPTPSQRISLNGLTRSQGGYSTPTSYQQFGTSQSLLWSSAKRQQQLPLERNDGSQFLSIGGRISPGAPLTSTPTNSSQVWDPAKRCLVQMPFGVGNK</sequence>
<proteinExistence type="predicted"/>
<keyword evidence="3" id="KW-0469">Meiosis</keyword>
<dbReference type="RefSeq" id="XP_013394849.1">
    <property type="nucleotide sequence ID" value="XM_013539395.1"/>
</dbReference>
<dbReference type="STRING" id="7574.A0A1S3IBQ7"/>
<dbReference type="GO" id="GO:0007129">
    <property type="term" value="P:homologous chromosome pairing at meiosis"/>
    <property type="evidence" value="ECO:0007669"/>
    <property type="project" value="TreeGrafter"/>
</dbReference>
<dbReference type="GeneID" id="106162213"/>
<keyword evidence="1 4" id="KW-0863">Zinc-finger</keyword>
<evidence type="ECO:0000256" key="6">
    <source>
        <dbReference type="SAM" id="MobiDB-lite"/>
    </source>
</evidence>
<dbReference type="AlphaFoldDB" id="A0A1S3IBQ7"/>
<feature type="domain" description="RING-type" evidence="7">
    <location>
        <begin position="7"/>
        <end position="45"/>
    </location>
</feature>
<evidence type="ECO:0000313" key="9">
    <source>
        <dbReference type="RefSeq" id="XP_013394848.1"/>
    </source>
</evidence>
<dbReference type="InterPro" id="IPR042123">
    <property type="entry name" value="Zip3/RNF212-like"/>
</dbReference>
<dbReference type="OrthoDB" id="2535391at2759"/>
<keyword evidence="2" id="KW-0862">Zinc</keyword>
<name>A0A1S3IBQ7_LINAN</name>
<evidence type="ECO:0000259" key="7">
    <source>
        <dbReference type="PROSITE" id="PS50089"/>
    </source>
</evidence>
<reference evidence="9 10" key="1">
    <citation type="submission" date="2025-04" db="UniProtKB">
        <authorList>
            <consortium name="RefSeq"/>
        </authorList>
    </citation>
    <scope>IDENTIFICATION</scope>
    <source>
        <tissue evidence="9 10">Gonads</tissue>
    </source>
</reference>
<organism evidence="8 10">
    <name type="scientific">Lingula anatina</name>
    <name type="common">Brachiopod</name>
    <name type="synonym">Lingula unguis</name>
    <dbReference type="NCBI Taxonomy" id="7574"/>
    <lineage>
        <taxon>Eukaryota</taxon>
        <taxon>Metazoa</taxon>
        <taxon>Spiralia</taxon>
        <taxon>Lophotrochozoa</taxon>
        <taxon>Brachiopoda</taxon>
        <taxon>Linguliformea</taxon>
        <taxon>Lingulata</taxon>
        <taxon>Lingulida</taxon>
        <taxon>Linguloidea</taxon>
        <taxon>Lingulidae</taxon>
        <taxon>Lingula</taxon>
    </lineage>
</organism>
<dbReference type="PROSITE" id="PS50089">
    <property type="entry name" value="ZF_RING_2"/>
    <property type="match status" value="1"/>
</dbReference>
<keyword evidence="1 4" id="KW-0479">Metal-binding</keyword>
<feature type="coiled-coil region" evidence="5">
    <location>
        <begin position="111"/>
        <end position="138"/>
    </location>
</feature>
<keyword evidence="8" id="KW-1185">Reference proteome</keyword>
<evidence type="ECO:0000256" key="4">
    <source>
        <dbReference type="PROSITE-ProRule" id="PRU00175"/>
    </source>
</evidence>
<evidence type="ECO:0000256" key="2">
    <source>
        <dbReference type="ARBA" id="ARBA00022833"/>
    </source>
</evidence>
<evidence type="ECO:0000313" key="10">
    <source>
        <dbReference type="RefSeq" id="XP_013394849.1"/>
    </source>
</evidence>